<dbReference type="PANTHER" id="PTHR37308">
    <property type="entry name" value="INTEGRAL MEMBRANE PROTEIN"/>
    <property type="match status" value="1"/>
</dbReference>
<dbReference type="PANTHER" id="PTHR37308:SF1">
    <property type="entry name" value="POLYPRENYL-PHOSPHATE TRANSPORTER"/>
    <property type="match status" value="1"/>
</dbReference>
<accession>A0ABW2UX24</accession>
<dbReference type="Pfam" id="PF04018">
    <property type="entry name" value="VCA0040-like"/>
    <property type="match status" value="1"/>
</dbReference>
<dbReference type="Proteomes" id="UP001596620">
    <property type="component" value="Unassembled WGS sequence"/>
</dbReference>
<gene>
    <name evidence="2" type="ORF">ACFQU8_06490</name>
</gene>
<feature type="transmembrane region" description="Helical" evidence="1">
    <location>
        <begin position="52"/>
        <end position="77"/>
    </location>
</feature>
<feature type="transmembrane region" description="Helical" evidence="1">
    <location>
        <begin position="191"/>
        <end position="210"/>
    </location>
</feature>
<dbReference type="RefSeq" id="WP_382358389.1">
    <property type="nucleotide sequence ID" value="NZ_JBHTGR010000010.1"/>
</dbReference>
<dbReference type="EMBL" id="JBHTGR010000010">
    <property type="protein sequence ID" value="MFC7746882.1"/>
    <property type="molecule type" value="Genomic_DNA"/>
</dbReference>
<protein>
    <submittedName>
        <fullName evidence="2">DUF368 domain-containing protein</fullName>
    </submittedName>
</protein>
<proteinExistence type="predicted"/>
<feature type="transmembrane region" description="Helical" evidence="1">
    <location>
        <begin position="243"/>
        <end position="265"/>
    </location>
</feature>
<sequence>MEWKNIYRGMLMGASDTIPGVSGGTIAVVLGIYDQLIAAINGFLSKDWKKQLGFLIPLGLGIAAAIFSLSHIITWLFKTYPGPIQFFFLGLILGVLPFLFNKAEAKTPFQIQHYLLLIASVVFVGLLGFLDPTRGDIIENLSSAAYIRLFFSGVVASSALVLPGISGSLMFMILGTFATVMGAVSQLQLDVLAVTGAGIVIGIVLMTKIVSYFLNNFYTGMFAVVIGMVIGSVFVVFPGWPAGAASVITSIITFAVGLAAAALLGRLEYKA</sequence>
<feature type="transmembrane region" description="Helical" evidence="1">
    <location>
        <begin position="217"/>
        <end position="237"/>
    </location>
</feature>
<keyword evidence="1" id="KW-0812">Transmembrane</keyword>
<keyword evidence="1" id="KW-0472">Membrane</keyword>
<keyword evidence="3" id="KW-1185">Reference proteome</keyword>
<organism evidence="2 3">
    <name type="scientific">Lentibacillus kimchii</name>
    <dbReference type="NCBI Taxonomy" id="1542911"/>
    <lineage>
        <taxon>Bacteria</taxon>
        <taxon>Bacillati</taxon>
        <taxon>Bacillota</taxon>
        <taxon>Bacilli</taxon>
        <taxon>Bacillales</taxon>
        <taxon>Bacillaceae</taxon>
        <taxon>Lentibacillus</taxon>
    </lineage>
</organism>
<evidence type="ECO:0000313" key="2">
    <source>
        <dbReference type="EMBL" id="MFC7746882.1"/>
    </source>
</evidence>
<feature type="transmembrane region" description="Helical" evidence="1">
    <location>
        <begin position="83"/>
        <end position="101"/>
    </location>
</feature>
<reference evidence="3" key="1">
    <citation type="journal article" date="2019" name="Int. J. Syst. Evol. Microbiol.">
        <title>The Global Catalogue of Microorganisms (GCM) 10K type strain sequencing project: providing services to taxonomists for standard genome sequencing and annotation.</title>
        <authorList>
            <consortium name="The Broad Institute Genomics Platform"/>
            <consortium name="The Broad Institute Genome Sequencing Center for Infectious Disease"/>
            <person name="Wu L."/>
            <person name="Ma J."/>
        </authorList>
    </citation>
    <scope>NUCLEOTIDE SEQUENCE [LARGE SCALE GENOMIC DNA]</scope>
    <source>
        <strain evidence="3">JCM 30234</strain>
    </source>
</reference>
<keyword evidence="1" id="KW-1133">Transmembrane helix</keyword>
<evidence type="ECO:0000256" key="1">
    <source>
        <dbReference type="SAM" id="Phobius"/>
    </source>
</evidence>
<evidence type="ECO:0000313" key="3">
    <source>
        <dbReference type="Proteomes" id="UP001596620"/>
    </source>
</evidence>
<feature type="transmembrane region" description="Helical" evidence="1">
    <location>
        <begin position="113"/>
        <end position="130"/>
    </location>
</feature>
<dbReference type="InterPro" id="IPR007163">
    <property type="entry name" value="VCA0040-like"/>
</dbReference>
<feature type="transmembrane region" description="Helical" evidence="1">
    <location>
        <begin position="145"/>
        <end position="162"/>
    </location>
</feature>
<name>A0ABW2UX24_9BACI</name>
<comment type="caution">
    <text evidence="2">The sequence shown here is derived from an EMBL/GenBank/DDBJ whole genome shotgun (WGS) entry which is preliminary data.</text>
</comment>
<feature type="transmembrane region" description="Helical" evidence="1">
    <location>
        <begin position="20"/>
        <end position="40"/>
    </location>
</feature>